<feature type="transmembrane region" description="Helical" evidence="6">
    <location>
        <begin position="292"/>
        <end position="313"/>
    </location>
</feature>
<feature type="transmembrane region" description="Helical" evidence="6">
    <location>
        <begin position="156"/>
        <end position="173"/>
    </location>
</feature>
<dbReference type="PANTHER" id="PTHR30250">
    <property type="entry name" value="PST FAMILY PREDICTED COLANIC ACID TRANSPORTER"/>
    <property type="match status" value="1"/>
</dbReference>
<dbReference type="GO" id="GO:0005886">
    <property type="term" value="C:plasma membrane"/>
    <property type="evidence" value="ECO:0007669"/>
    <property type="project" value="UniProtKB-SubCell"/>
</dbReference>
<dbReference type="Proteomes" id="UP000190857">
    <property type="component" value="Unassembled WGS sequence"/>
</dbReference>
<evidence type="ECO:0000256" key="6">
    <source>
        <dbReference type="SAM" id="Phobius"/>
    </source>
</evidence>
<keyword evidence="2" id="KW-1003">Cell membrane</keyword>
<organism evidence="7 8">
    <name type="scientific">Okibacterium fritillariae</name>
    <dbReference type="NCBI Taxonomy" id="123320"/>
    <lineage>
        <taxon>Bacteria</taxon>
        <taxon>Bacillati</taxon>
        <taxon>Actinomycetota</taxon>
        <taxon>Actinomycetes</taxon>
        <taxon>Micrococcales</taxon>
        <taxon>Microbacteriaceae</taxon>
        <taxon>Okibacterium</taxon>
    </lineage>
</organism>
<feature type="transmembrane region" description="Helical" evidence="6">
    <location>
        <begin position="325"/>
        <end position="349"/>
    </location>
</feature>
<evidence type="ECO:0000313" key="8">
    <source>
        <dbReference type="Proteomes" id="UP000190857"/>
    </source>
</evidence>
<dbReference type="Pfam" id="PF01943">
    <property type="entry name" value="Polysacc_synt"/>
    <property type="match status" value="1"/>
</dbReference>
<reference evidence="7 8" key="1">
    <citation type="submission" date="2017-02" db="EMBL/GenBank/DDBJ databases">
        <authorList>
            <person name="Peterson S.W."/>
        </authorList>
    </citation>
    <scope>NUCLEOTIDE SEQUENCE [LARGE SCALE GENOMIC DNA]</scope>
    <source>
        <strain evidence="7 8">VKM Ac-2059</strain>
    </source>
</reference>
<evidence type="ECO:0000256" key="2">
    <source>
        <dbReference type="ARBA" id="ARBA00022475"/>
    </source>
</evidence>
<dbReference type="InterPro" id="IPR050833">
    <property type="entry name" value="Poly_Biosynth_Transport"/>
</dbReference>
<feature type="transmembrane region" description="Helical" evidence="6">
    <location>
        <begin position="86"/>
        <end position="105"/>
    </location>
</feature>
<proteinExistence type="predicted"/>
<evidence type="ECO:0000313" key="7">
    <source>
        <dbReference type="EMBL" id="SKC60746.1"/>
    </source>
</evidence>
<name>A0A1T5KAP4_9MICO</name>
<evidence type="ECO:0000256" key="1">
    <source>
        <dbReference type="ARBA" id="ARBA00004651"/>
    </source>
</evidence>
<keyword evidence="8" id="KW-1185">Reference proteome</keyword>
<evidence type="ECO:0000256" key="5">
    <source>
        <dbReference type="ARBA" id="ARBA00023136"/>
    </source>
</evidence>
<sequence length="413" mass="43866">MSTNRRHLRLPWSTLRSWFAYAALPLVGVLTAPLLARALGPEGRGELAAILQPLSVADAFAAIGVPAAATYFVARGFSRQRIRKTSVLLLSIAMSIVSVVLFFYSDVIADASDTPRGLILLLWGSVIVGAFVAFRRGVWQGLREYRVLDAERASSALIRLLIIVVLFGIGVHIAFPFAVGYIAAGILASAILFLRPIKKFELRDTIADSEFRASDLTRYALLTSLSTVAMTLNNRLDQAALPAFVTSRELGFYSVAVTVAEIPVIITTVMTRNLLAEASAGAPRSALVKTTAIGLGGVLFSALVLAALAPWAIPFVFGPGFVGSVSLVWVLLLGTFVGAASTTCAVLLAARGRPGLGSLGPAVGALTTIAAFFVFRDVMTVWIAAYVAVVAQMLAFATAYYALRSATLQRKKA</sequence>
<gene>
    <name evidence="7" type="ORF">SAMN06309945_2073</name>
</gene>
<dbReference type="AlphaFoldDB" id="A0A1T5KAP4"/>
<feature type="transmembrane region" description="Helical" evidence="6">
    <location>
        <begin position="54"/>
        <end position="74"/>
    </location>
</feature>
<feature type="transmembrane region" description="Helical" evidence="6">
    <location>
        <begin position="117"/>
        <end position="135"/>
    </location>
</feature>
<accession>A0A1T5KAP4</accession>
<keyword evidence="5 6" id="KW-0472">Membrane</keyword>
<comment type="subcellular location">
    <subcellularLocation>
        <location evidence="1">Cell membrane</location>
        <topology evidence="1">Multi-pass membrane protein</topology>
    </subcellularLocation>
</comment>
<evidence type="ECO:0000256" key="3">
    <source>
        <dbReference type="ARBA" id="ARBA00022692"/>
    </source>
</evidence>
<dbReference type="STRING" id="123320.SAMN06309945_2073"/>
<feature type="transmembrane region" description="Helical" evidence="6">
    <location>
        <begin position="356"/>
        <end position="375"/>
    </location>
</feature>
<dbReference type="InterPro" id="IPR002797">
    <property type="entry name" value="Polysacc_synth"/>
</dbReference>
<dbReference type="PANTHER" id="PTHR30250:SF11">
    <property type="entry name" value="O-ANTIGEN TRANSPORTER-RELATED"/>
    <property type="match status" value="1"/>
</dbReference>
<keyword evidence="3 6" id="KW-0812">Transmembrane</keyword>
<feature type="transmembrane region" description="Helical" evidence="6">
    <location>
        <begin position="381"/>
        <end position="403"/>
    </location>
</feature>
<dbReference type="RefSeq" id="WP_079728147.1">
    <property type="nucleotide sequence ID" value="NZ_FUZP01000002.1"/>
</dbReference>
<feature type="transmembrane region" description="Helical" evidence="6">
    <location>
        <begin position="179"/>
        <end position="195"/>
    </location>
</feature>
<keyword evidence="4 6" id="KW-1133">Transmembrane helix</keyword>
<protein>
    <submittedName>
        <fullName evidence="7">Membrane protein involved in the export of O-antigen and teichoic acid</fullName>
    </submittedName>
</protein>
<evidence type="ECO:0000256" key="4">
    <source>
        <dbReference type="ARBA" id="ARBA00022989"/>
    </source>
</evidence>
<dbReference type="EMBL" id="FUZP01000002">
    <property type="protein sequence ID" value="SKC60746.1"/>
    <property type="molecule type" value="Genomic_DNA"/>
</dbReference>